<dbReference type="EMBL" id="MU128988">
    <property type="protein sequence ID" value="KAF9512342.1"/>
    <property type="molecule type" value="Genomic_DNA"/>
</dbReference>
<proteinExistence type="predicted"/>
<sequence>WMRVWSTDPLQCSQSNVKIVNQIPPSLSATKRLQELSRMTFSRVLQCHTGHAHLGSYYTTFVPEEDPRCPCGESTQTREHILTECPLFEDHRHLLGDGEDCQMRHLLGTAKGIGHLAQFIEALAVFTKLSTT</sequence>
<dbReference type="Proteomes" id="UP000886523">
    <property type="component" value="Unassembled WGS sequence"/>
</dbReference>
<feature type="non-terminal residue" evidence="1">
    <location>
        <position position="1"/>
    </location>
</feature>
<evidence type="ECO:0000313" key="2">
    <source>
        <dbReference type="Proteomes" id="UP000886523"/>
    </source>
</evidence>
<name>A0A9P6AVA7_9AGAM</name>
<evidence type="ECO:0008006" key="3">
    <source>
        <dbReference type="Google" id="ProtNLM"/>
    </source>
</evidence>
<protein>
    <recommendedName>
        <fullName evidence="3">Reverse transcriptase</fullName>
    </recommendedName>
</protein>
<gene>
    <name evidence="1" type="ORF">BS47DRAFT_1297838</name>
</gene>
<keyword evidence="2" id="KW-1185">Reference proteome</keyword>
<reference evidence="1" key="1">
    <citation type="journal article" date="2020" name="Nat. Commun.">
        <title>Large-scale genome sequencing of mycorrhizal fungi provides insights into the early evolution of symbiotic traits.</title>
        <authorList>
            <person name="Miyauchi S."/>
            <person name="Kiss E."/>
            <person name="Kuo A."/>
            <person name="Drula E."/>
            <person name="Kohler A."/>
            <person name="Sanchez-Garcia M."/>
            <person name="Morin E."/>
            <person name="Andreopoulos B."/>
            <person name="Barry K.W."/>
            <person name="Bonito G."/>
            <person name="Buee M."/>
            <person name="Carver A."/>
            <person name="Chen C."/>
            <person name="Cichocki N."/>
            <person name="Clum A."/>
            <person name="Culley D."/>
            <person name="Crous P.W."/>
            <person name="Fauchery L."/>
            <person name="Girlanda M."/>
            <person name="Hayes R.D."/>
            <person name="Keri Z."/>
            <person name="LaButti K."/>
            <person name="Lipzen A."/>
            <person name="Lombard V."/>
            <person name="Magnuson J."/>
            <person name="Maillard F."/>
            <person name="Murat C."/>
            <person name="Nolan M."/>
            <person name="Ohm R.A."/>
            <person name="Pangilinan J."/>
            <person name="Pereira M.F."/>
            <person name="Perotto S."/>
            <person name="Peter M."/>
            <person name="Pfister S."/>
            <person name="Riley R."/>
            <person name="Sitrit Y."/>
            <person name="Stielow J.B."/>
            <person name="Szollosi G."/>
            <person name="Zifcakova L."/>
            <person name="Stursova M."/>
            <person name="Spatafora J.W."/>
            <person name="Tedersoo L."/>
            <person name="Vaario L.M."/>
            <person name="Yamada A."/>
            <person name="Yan M."/>
            <person name="Wang P."/>
            <person name="Xu J."/>
            <person name="Bruns T."/>
            <person name="Baldrian P."/>
            <person name="Vilgalys R."/>
            <person name="Dunand C."/>
            <person name="Henrissat B."/>
            <person name="Grigoriev I.V."/>
            <person name="Hibbett D."/>
            <person name="Nagy L.G."/>
            <person name="Martin F.M."/>
        </authorList>
    </citation>
    <scope>NUCLEOTIDE SEQUENCE</scope>
    <source>
        <strain evidence="1">UP504</strain>
    </source>
</reference>
<organism evidence="1 2">
    <name type="scientific">Hydnum rufescens UP504</name>
    <dbReference type="NCBI Taxonomy" id="1448309"/>
    <lineage>
        <taxon>Eukaryota</taxon>
        <taxon>Fungi</taxon>
        <taxon>Dikarya</taxon>
        <taxon>Basidiomycota</taxon>
        <taxon>Agaricomycotina</taxon>
        <taxon>Agaricomycetes</taxon>
        <taxon>Cantharellales</taxon>
        <taxon>Hydnaceae</taxon>
        <taxon>Hydnum</taxon>
    </lineage>
</organism>
<comment type="caution">
    <text evidence="1">The sequence shown here is derived from an EMBL/GenBank/DDBJ whole genome shotgun (WGS) entry which is preliminary data.</text>
</comment>
<accession>A0A9P6AVA7</accession>
<evidence type="ECO:0000313" key="1">
    <source>
        <dbReference type="EMBL" id="KAF9512342.1"/>
    </source>
</evidence>
<dbReference type="AlphaFoldDB" id="A0A9P6AVA7"/>
<dbReference type="OrthoDB" id="3230070at2759"/>